<sequence length="102" mass="11072">MSSSAQKPEGQEAPDSPRTNPLDAYIPRQSQLVRFQKEGPRDGNALVSLPHSSRGVKSSIEYHEARAAQAIGSFQQTFAKKTPSGSYSATEESKPSPKPERS</sequence>
<evidence type="ECO:0000256" key="1">
    <source>
        <dbReference type="SAM" id="MobiDB-lite"/>
    </source>
</evidence>
<comment type="caution">
    <text evidence="2">The sequence shown here is derived from an EMBL/GenBank/DDBJ whole genome shotgun (WGS) entry which is preliminary data.</text>
</comment>
<dbReference type="Proteomes" id="UP000076552">
    <property type="component" value="Unassembled WGS sequence"/>
</dbReference>
<feature type="compositionally biased region" description="Basic and acidic residues" evidence="1">
    <location>
        <begin position="91"/>
        <end position="102"/>
    </location>
</feature>
<feature type="region of interest" description="Disordered" evidence="1">
    <location>
        <begin position="74"/>
        <end position="102"/>
    </location>
</feature>
<protein>
    <submittedName>
        <fullName evidence="2">Uncharacterized protein</fullName>
    </submittedName>
</protein>
<evidence type="ECO:0000313" key="3">
    <source>
        <dbReference type="Proteomes" id="UP000076552"/>
    </source>
</evidence>
<name>A0A166YBX3_9PEZI</name>
<keyword evidence="3" id="KW-1185">Reference proteome</keyword>
<feature type="compositionally biased region" description="Polar residues" evidence="1">
    <location>
        <begin position="74"/>
        <end position="90"/>
    </location>
</feature>
<dbReference type="AlphaFoldDB" id="A0A166YBX3"/>
<gene>
    <name evidence="2" type="ORF">CT0861_08621</name>
</gene>
<reference evidence="2 3" key="1">
    <citation type="submission" date="2015-06" db="EMBL/GenBank/DDBJ databases">
        <title>Survival trade-offs in plant roots during colonization by closely related pathogenic and mutualistic fungi.</title>
        <authorList>
            <person name="Hacquard S."/>
            <person name="Kracher B."/>
            <person name="Hiruma K."/>
            <person name="Weinman A."/>
            <person name="Muench P."/>
            <person name="Garrido Oter R."/>
            <person name="Ver Loren van Themaat E."/>
            <person name="Dallerey J.-F."/>
            <person name="Damm U."/>
            <person name="Henrissat B."/>
            <person name="Lespinet O."/>
            <person name="Thon M."/>
            <person name="Kemen E."/>
            <person name="McHardy A.C."/>
            <person name="Schulze-Lefert P."/>
            <person name="O'Connell R.J."/>
        </authorList>
    </citation>
    <scope>NUCLEOTIDE SEQUENCE [LARGE SCALE GENOMIC DNA]</scope>
    <source>
        <strain evidence="2 3">0861</strain>
    </source>
</reference>
<feature type="region of interest" description="Disordered" evidence="1">
    <location>
        <begin position="1"/>
        <end position="58"/>
    </location>
</feature>
<dbReference type="EMBL" id="LFIV01000007">
    <property type="protein sequence ID" value="KZL77473.1"/>
    <property type="molecule type" value="Genomic_DNA"/>
</dbReference>
<accession>A0A166YBX3</accession>
<proteinExistence type="predicted"/>
<evidence type="ECO:0000313" key="2">
    <source>
        <dbReference type="EMBL" id="KZL77473.1"/>
    </source>
</evidence>
<organism evidence="2 3">
    <name type="scientific">Colletotrichum tofieldiae</name>
    <dbReference type="NCBI Taxonomy" id="708197"/>
    <lineage>
        <taxon>Eukaryota</taxon>
        <taxon>Fungi</taxon>
        <taxon>Dikarya</taxon>
        <taxon>Ascomycota</taxon>
        <taxon>Pezizomycotina</taxon>
        <taxon>Sordariomycetes</taxon>
        <taxon>Hypocreomycetidae</taxon>
        <taxon>Glomerellales</taxon>
        <taxon>Glomerellaceae</taxon>
        <taxon>Colletotrichum</taxon>
        <taxon>Colletotrichum spaethianum species complex</taxon>
    </lineage>
</organism>